<dbReference type="SUPFAM" id="SSF57845">
    <property type="entry name" value="B-box zinc-binding domain"/>
    <property type="match status" value="1"/>
</dbReference>
<comment type="caution">
    <text evidence="4">The sequence shown here is derived from an EMBL/GenBank/DDBJ whole genome shotgun (WGS) entry which is preliminary data.</text>
</comment>
<feature type="domain" description="B box-type" evidence="3">
    <location>
        <begin position="108"/>
        <end position="141"/>
    </location>
</feature>
<dbReference type="GO" id="GO:0008270">
    <property type="term" value="F:zinc ion binding"/>
    <property type="evidence" value="ECO:0007669"/>
    <property type="project" value="UniProtKB-KW"/>
</dbReference>
<evidence type="ECO:0000313" key="4">
    <source>
        <dbReference type="EMBL" id="KAI6658016.1"/>
    </source>
</evidence>
<evidence type="ECO:0000256" key="2">
    <source>
        <dbReference type="SAM" id="MobiDB-lite"/>
    </source>
</evidence>
<organism evidence="4 5">
    <name type="scientific">Oopsacas minuta</name>
    <dbReference type="NCBI Taxonomy" id="111878"/>
    <lineage>
        <taxon>Eukaryota</taxon>
        <taxon>Metazoa</taxon>
        <taxon>Porifera</taxon>
        <taxon>Hexactinellida</taxon>
        <taxon>Hexasterophora</taxon>
        <taxon>Lyssacinosida</taxon>
        <taxon>Leucopsacidae</taxon>
        <taxon>Oopsacas</taxon>
    </lineage>
</organism>
<dbReference type="Proteomes" id="UP001165289">
    <property type="component" value="Unassembled WGS sequence"/>
</dbReference>
<evidence type="ECO:0000313" key="5">
    <source>
        <dbReference type="Proteomes" id="UP001165289"/>
    </source>
</evidence>
<feature type="region of interest" description="Disordered" evidence="2">
    <location>
        <begin position="585"/>
        <end position="619"/>
    </location>
</feature>
<sequence length="701" mass="80255">MSGSSDPKCVVCKEAFELEENGMPQHYGNRSFEDLANVKTLMGNIKIGSSMCDLCKKAKASIYCRECKMIMCQHDANTHAKSSKQEHKLFKLEAFDDYDNIFKLIPENTRNMCRQHSEKQIQLYCYRCNEVLCIECTNEGHARNKCYVNEILDSFNGRRQIVSDKQKEQALKVKELLSESKRLCEILKGISRQEDELLKSIDSHFDTYIEQLKTRHNKLNNTIKTVFANRKIEIEDAMESHEKFIKESKRLLEMTSFFLNELPGTHLFPPAVALCNKMDTFERTRSIITTYQNKIEFQFKQDSQFVNDPLRMGKFNFRFPLGFETPRCTIDLISKLKLSNNIKLAGIVKTSNGGMQVLLHDDKEDKNSQANMILRLNSCFKPLKKHKWLEPMNALDDKTTISHFYATPDGIVLIVDRNKKMLQAMYDGKVKSAVSGNSESGSPMSDPFNVITGKGERFIVYNKEPHQVEIYTSDSKLEHSFELYPVIKTTPMPTTPVTTKQDTFGSSQDLSSDFMSGFITISQPAKRATPEAPQRIVYDPYTNLQIASNSFGDIYYVFDNKPVIKRFTEQGEELKEFKFLDSRADGPARVHSSSKVPLPTRQPLERSGTLRKNNPGTRPINLTIPVGNTAPTKPKSSKTLISIDHFDNVYLYQNGYIYVLDMSLDSVRTRGKIDFEPDFMMISNMGHLILVTQNDAMIRVY</sequence>
<dbReference type="PANTHER" id="PTHR25462">
    <property type="entry name" value="BONUS, ISOFORM C-RELATED"/>
    <property type="match status" value="1"/>
</dbReference>
<dbReference type="PANTHER" id="PTHR25462:SF296">
    <property type="entry name" value="MEIOTIC P26, ISOFORM F"/>
    <property type="match status" value="1"/>
</dbReference>
<dbReference type="InterPro" id="IPR047153">
    <property type="entry name" value="TRIM45/56/19-like"/>
</dbReference>
<gene>
    <name evidence="4" type="ORF">LOD99_15731</name>
</gene>
<dbReference type="InterPro" id="IPR000315">
    <property type="entry name" value="Znf_B-box"/>
</dbReference>
<feature type="domain" description="B box-type" evidence="3">
    <location>
        <begin position="47"/>
        <end position="92"/>
    </location>
</feature>
<protein>
    <submittedName>
        <fullName evidence="4">B-box type zinc finger protein ncl-1</fullName>
    </submittedName>
</protein>
<reference evidence="4 5" key="1">
    <citation type="journal article" date="2023" name="BMC Biol.">
        <title>The compact genome of the sponge Oopsacas minuta (Hexactinellida) is lacking key metazoan core genes.</title>
        <authorList>
            <person name="Santini S."/>
            <person name="Schenkelaars Q."/>
            <person name="Jourda C."/>
            <person name="Duchesne M."/>
            <person name="Belahbib H."/>
            <person name="Rocher C."/>
            <person name="Selva M."/>
            <person name="Riesgo A."/>
            <person name="Vervoort M."/>
            <person name="Leys S.P."/>
            <person name="Kodjabachian L."/>
            <person name="Le Bivic A."/>
            <person name="Borchiellini C."/>
            <person name="Claverie J.M."/>
            <person name="Renard E."/>
        </authorList>
    </citation>
    <scope>NUCLEOTIDE SEQUENCE [LARGE SCALE GENOMIC DNA]</scope>
    <source>
        <strain evidence="4">SPO-2</strain>
    </source>
</reference>
<dbReference type="PROSITE" id="PS50119">
    <property type="entry name" value="ZF_BBOX"/>
    <property type="match status" value="2"/>
</dbReference>
<dbReference type="EMBL" id="JAKMXF010000110">
    <property type="protein sequence ID" value="KAI6658016.1"/>
    <property type="molecule type" value="Genomic_DNA"/>
</dbReference>
<accession>A0AAV7KCI1</accession>
<evidence type="ECO:0000259" key="3">
    <source>
        <dbReference type="PROSITE" id="PS50119"/>
    </source>
</evidence>
<keyword evidence="1" id="KW-0863">Zinc-finger</keyword>
<evidence type="ECO:0000256" key="1">
    <source>
        <dbReference type="PROSITE-ProRule" id="PRU00024"/>
    </source>
</evidence>
<name>A0AAV7KCI1_9METZ</name>
<proteinExistence type="predicted"/>
<keyword evidence="1" id="KW-0479">Metal-binding</keyword>
<dbReference type="Gene3D" id="3.30.160.60">
    <property type="entry name" value="Classic Zinc Finger"/>
    <property type="match status" value="1"/>
</dbReference>
<keyword evidence="5" id="KW-1185">Reference proteome</keyword>
<dbReference type="AlphaFoldDB" id="A0AAV7KCI1"/>
<keyword evidence="1" id="KW-0862">Zinc</keyword>